<sequence length="62" mass="6755">MQSFKLPHSVLCIGGVVKIELLGRVHKDTFDGLYYICVSHAQIVGKPLAEDFGVAPSKNDVL</sequence>
<name>A0A8R7PQ85_TRIUA</name>
<reference evidence="1" key="3">
    <citation type="submission" date="2022-06" db="UniProtKB">
        <authorList>
            <consortium name="EnsemblPlants"/>
        </authorList>
    </citation>
    <scope>IDENTIFICATION</scope>
</reference>
<dbReference type="Proteomes" id="UP000015106">
    <property type="component" value="Chromosome 3"/>
</dbReference>
<reference evidence="2" key="1">
    <citation type="journal article" date="2013" name="Nature">
        <title>Draft genome of the wheat A-genome progenitor Triticum urartu.</title>
        <authorList>
            <person name="Ling H.Q."/>
            <person name="Zhao S."/>
            <person name="Liu D."/>
            <person name="Wang J."/>
            <person name="Sun H."/>
            <person name="Zhang C."/>
            <person name="Fan H."/>
            <person name="Li D."/>
            <person name="Dong L."/>
            <person name="Tao Y."/>
            <person name="Gao C."/>
            <person name="Wu H."/>
            <person name="Li Y."/>
            <person name="Cui Y."/>
            <person name="Guo X."/>
            <person name="Zheng S."/>
            <person name="Wang B."/>
            <person name="Yu K."/>
            <person name="Liang Q."/>
            <person name="Yang W."/>
            <person name="Lou X."/>
            <person name="Chen J."/>
            <person name="Feng M."/>
            <person name="Jian J."/>
            <person name="Zhang X."/>
            <person name="Luo G."/>
            <person name="Jiang Y."/>
            <person name="Liu J."/>
            <person name="Wang Z."/>
            <person name="Sha Y."/>
            <person name="Zhang B."/>
            <person name="Wu H."/>
            <person name="Tang D."/>
            <person name="Shen Q."/>
            <person name="Xue P."/>
            <person name="Zou S."/>
            <person name="Wang X."/>
            <person name="Liu X."/>
            <person name="Wang F."/>
            <person name="Yang Y."/>
            <person name="An X."/>
            <person name="Dong Z."/>
            <person name="Zhang K."/>
            <person name="Zhang X."/>
            <person name="Luo M.C."/>
            <person name="Dvorak J."/>
            <person name="Tong Y."/>
            <person name="Wang J."/>
            <person name="Yang H."/>
            <person name="Li Z."/>
            <person name="Wang D."/>
            <person name="Zhang A."/>
            <person name="Wang J."/>
        </authorList>
    </citation>
    <scope>NUCLEOTIDE SEQUENCE</scope>
    <source>
        <strain evidence="2">cv. G1812</strain>
    </source>
</reference>
<dbReference type="Gramene" id="TuG1812G0300001438.01.T01">
    <property type="protein sequence ID" value="TuG1812G0300001438.01.T01"/>
    <property type="gene ID" value="TuG1812G0300001438.01"/>
</dbReference>
<dbReference type="InterPro" id="IPR055336">
    <property type="entry name" value="At4g00755-like"/>
</dbReference>
<protein>
    <submittedName>
        <fullName evidence="1">Uncharacterized protein</fullName>
    </submittedName>
</protein>
<evidence type="ECO:0000313" key="1">
    <source>
        <dbReference type="EnsemblPlants" id="TuG1812G0300001438.01.T01"/>
    </source>
</evidence>
<reference evidence="1" key="2">
    <citation type="submission" date="2018-03" db="EMBL/GenBank/DDBJ databases">
        <title>The Triticum urartu genome reveals the dynamic nature of wheat genome evolution.</title>
        <authorList>
            <person name="Ling H."/>
            <person name="Ma B."/>
            <person name="Shi X."/>
            <person name="Liu H."/>
            <person name="Dong L."/>
            <person name="Sun H."/>
            <person name="Cao Y."/>
            <person name="Gao Q."/>
            <person name="Zheng S."/>
            <person name="Li Y."/>
            <person name="Yu Y."/>
            <person name="Du H."/>
            <person name="Qi M."/>
            <person name="Li Y."/>
            <person name="Yu H."/>
            <person name="Cui Y."/>
            <person name="Wang N."/>
            <person name="Chen C."/>
            <person name="Wu H."/>
            <person name="Zhao Y."/>
            <person name="Zhang J."/>
            <person name="Li Y."/>
            <person name="Zhou W."/>
            <person name="Zhang B."/>
            <person name="Hu W."/>
            <person name="Eijk M."/>
            <person name="Tang J."/>
            <person name="Witsenboer H."/>
            <person name="Zhao S."/>
            <person name="Li Z."/>
            <person name="Zhang A."/>
            <person name="Wang D."/>
            <person name="Liang C."/>
        </authorList>
    </citation>
    <scope>NUCLEOTIDE SEQUENCE [LARGE SCALE GENOMIC DNA]</scope>
    <source>
        <strain evidence="1">cv. G1812</strain>
    </source>
</reference>
<dbReference type="PANTHER" id="PTHR39741:SF6">
    <property type="entry name" value="F-BOX DOMAIN-CONTAINING PROTEIN"/>
    <property type="match status" value="1"/>
</dbReference>
<organism evidence="1 2">
    <name type="scientific">Triticum urartu</name>
    <name type="common">Red wild einkorn</name>
    <name type="synonym">Crithodium urartu</name>
    <dbReference type="NCBI Taxonomy" id="4572"/>
    <lineage>
        <taxon>Eukaryota</taxon>
        <taxon>Viridiplantae</taxon>
        <taxon>Streptophyta</taxon>
        <taxon>Embryophyta</taxon>
        <taxon>Tracheophyta</taxon>
        <taxon>Spermatophyta</taxon>
        <taxon>Magnoliopsida</taxon>
        <taxon>Liliopsida</taxon>
        <taxon>Poales</taxon>
        <taxon>Poaceae</taxon>
        <taxon>BOP clade</taxon>
        <taxon>Pooideae</taxon>
        <taxon>Triticodae</taxon>
        <taxon>Triticeae</taxon>
        <taxon>Triticinae</taxon>
        <taxon>Triticum</taxon>
    </lineage>
</organism>
<dbReference type="PANTHER" id="PTHR39741">
    <property type="entry name" value="F-BOX DOMAIN CONTAINING PROTEIN, EXPRESSED"/>
    <property type="match status" value="1"/>
</dbReference>
<evidence type="ECO:0000313" key="2">
    <source>
        <dbReference type="Proteomes" id="UP000015106"/>
    </source>
</evidence>
<dbReference type="AlphaFoldDB" id="A0A8R7PQ85"/>
<proteinExistence type="predicted"/>
<keyword evidence="2" id="KW-1185">Reference proteome</keyword>
<accession>A0A8R7PQ85</accession>
<dbReference type="EnsemblPlants" id="TuG1812G0300001438.01.T01">
    <property type="protein sequence ID" value="TuG1812G0300001438.01.T01"/>
    <property type="gene ID" value="TuG1812G0300001438.01"/>
</dbReference>